<evidence type="ECO:0000256" key="4">
    <source>
        <dbReference type="ARBA" id="ARBA00023136"/>
    </source>
</evidence>
<comment type="caution">
    <text evidence="8">The sequence shown here is derived from an EMBL/GenBank/DDBJ whole genome shotgun (WGS) entry which is preliminary data.</text>
</comment>
<dbReference type="Gene3D" id="1.25.40.390">
    <property type="match status" value="1"/>
</dbReference>
<evidence type="ECO:0000259" key="6">
    <source>
        <dbReference type="Pfam" id="PF07980"/>
    </source>
</evidence>
<reference evidence="8 9" key="1">
    <citation type="submission" date="2024-09" db="EMBL/GenBank/DDBJ databases">
        <authorList>
            <person name="Sun Q."/>
            <person name="Mori K."/>
        </authorList>
    </citation>
    <scope>NUCLEOTIDE SEQUENCE [LARGE SCALE GENOMIC DNA]</scope>
    <source>
        <strain evidence="8 9">CECT 7908</strain>
    </source>
</reference>
<keyword evidence="9" id="KW-1185">Reference proteome</keyword>
<organism evidence="8 9">
    <name type="scientific">Flavobacterium branchiarum</name>
    <dbReference type="NCBI Taxonomy" id="1114870"/>
    <lineage>
        <taxon>Bacteria</taxon>
        <taxon>Pseudomonadati</taxon>
        <taxon>Bacteroidota</taxon>
        <taxon>Flavobacteriia</taxon>
        <taxon>Flavobacteriales</taxon>
        <taxon>Flavobacteriaceae</taxon>
        <taxon>Flavobacterium</taxon>
    </lineage>
</organism>
<keyword evidence="5" id="KW-0998">Cell outer membrane</keyword>
<dbReference type="PROSITE" id="PS51257">
    <property type="entry name" value="PROKAR_LIPOPROTEIN"/>
    <property type="match status" value="1"/>
</dbReference>
<sequence length="473" mass="52428">MKLIIKNSIKVLFLTLAVTISSCDIDDIKPVNKLTVENTIRDEASAQLVLNGVYTLGKAFDVSFFPLHLAAYGNEGIIRGGGLTGERGFNINEVPVNNSFLAKLYNGQYKIINLSNFIIRELEAGKAVGISDTRKAEILSEAKFQRAFAHFNLLRYFGEFYDLNSTYGVVLRVKFSDELEANPRNTVAEVYKQIEEDLVYAAANGPVYIDHFYSGSLAAKALLAKVYLYERKFAEASDLADEVLFNDEGYELEAQYGAIFKNSFNSSEVIFAPHTGPDNEGKTNMNLVINTSYSQTLKTLADDQVGASTDGVLTGNGSGYDPRFNFAYADKTKGSNNNGKYPFLNVLSSQGNTLYHLRLAEIYLIKAEAEARKQGGDLSIALQHLNDIRNRAGVTEKDLSDKATLLNDIRQEKLLELFFENGESWFDIVRYHTQGDLVASSVKPSLISVNQFVLPIPLDALVGNKTLIQNKGY</sequence>
<proteinExistence type="inferred from homology"/>
<evidence type="ECO:0000256" key="3">
    <source>
        <dbReference type="ARBA" id="ARBA00022729"/>
    </source>
</evidence>
<dbReference type="RefSeq" id="WP_290263416.1">
    <property type="nucleotide sequence ID" value="NZ_JAUFQQ010000003.1"/>
</dbReference>
<evidence type="ECO:0000256" key="1">
    <source>
        <dbReference type="ARBA" id="ARBA00004442"/>
    </source>
</evidence>
<comment type="subcellular location">
    <subcellularLocation>
        <location evidence="1">Cell outer membrane</location>
    </subcellularLocation>
</comment>
<comment type="similarity">
    <text evidence="2">Belongs to the SusD family.</text>
</comment>
<dbReference type="CDD" id="cd08977">
    <property type="entry name" value="SusD"/>
    <property type="match status" value="1"/>
</dbReference>
<protein>
    <submittedName>
        <fullName evidence="8">RagB/SusD family nutrient uptake outer membrane protein</fullName>
    </submittedName>
</protein>
<dbReference type="InterPro" id="IPR011990">
    <property type="entry name" value="TPR-like_helical_dom_sf"/>
</dbReference>
<dbReference type="EMBL" id="JBHMEX010000056">
    <property type="protein sequence ID" value="MFB9065790.1"/>
    <property type="molecule type" value="Genomic_DNA"/>
</dbReference>
<name>A0ABV5FQF9_9FLAO</name>
<feature type="domain" description="RagB/SusD" evidence="6">
    <location>
        <begin position="351"/>
        <end position="473"/>
    </location>
</feature>
<evidence type="ECO:0000256" key="5">
    <source>
        <dbReference type="ARBA" id="ARBA00023237"/>
    </source>
</evidence>
<gene>
    <name evidence="8" type="ORF">ACFFUQ_17345</name>
</gene>
<dbReference type="InterPro" id="IPR012944">
    <property type="entry name" value="SusD_RagB_dom"/>
</dbReference>
<dbReference type="Proteomes" id="UP001589589">
    <property type="component" value="Unassembled WGS sequence"/>
</dbReference>
<dbReference type="Pfam" id="PF14322">
    <property type="entry name" value="SusD-like_3"/>
    <property type="match status" value="1"/>
</dbReference>
<accession>A0ABV5FQF9</accession>
<evidence type="ECO:0000313" key="8">
    <source>
        <dbReference type="EMBL" id="MFB9065790.1"/>
    </source>
</evidence>
<evidence type="ECO:0000313" key="9">
    <source>
        <dbReference type="Proteomes" id="UP001589589"/>
    </source>
</evidence>
<feature type="domain" description="SusD-like N-terminal" evidence="7">
    <location>
        <begin position="98"/>
        <end position="228"/>
    </location>
</feature>
<keyword evidence="3" id="KW-0732">Signal</keyword>
<keyword evidence="4" id="KW-0472">Membrane</keyword>
<dbReference type="Pfam" id="PF07980">
    <property type="entry name" value="SusD_RagB"/>
    <property type="match status" value="1"/>
</dbReference>
<dbReference type="SUPFAM" id="SSF48452">
    <property type="entry name" value="TPR-like"/>
    <property type="match status" value="1"/>
</dbReference>
<dbReference type="InterPro" id="IPR033985">
    <property type="entry name" value="SusD-like_N"/>
</dbReference>
<evidence type="ECO:0000259" key="7">
    <source>
        <dbReference type="Pfam" id="PF14322"/>
    </source>
</evidence>
<evidence type="ECO:0000256" key="2">
    <source>
        <dbReference type="ARBA" id="ARBA00006275"/>
    </source>
</evidence>